<dbReference type="OrthoDB" id="686325at2759"/>
<comment type="caution">
    <text evidence="1">The sequence shown here is derived from an EMBL/GenBank/DDBJ whole genome shotgun (WGS) entry which is preliminary data.</text>
</comment>
<evidence type="ECO:0000313" key="2">
    <source>
        <dbReference type="Proteomes" id="UP000636709"/>
    </source>
</evidence>
<organism evidence="1 2">
    <name type="scientific">Digitaria exilis</name>
    <dbReference type="NCBI Taxonomy" id="1010633"/>
    <lineage>
        <taxon>Eukaryota</taxon>
        <taxon>Viridiplantae</taxon>
        <taxon>Streptophyta</taxon>
        <taxon>Embryophyta</taxon>
        <taxon>Tracheophyta</taxon>
        <taxon>Spermatophyta</taxon>
        <taxon>Magnoliopsida</taxon>
        <taxon>Liliopsida</taxon>
        <taxon>Poales</taxon>
        <taxon>Poaceae</taxon>
        <taxon>PACMAD clade</taxon>
        <taxon>Panicoideae</taxon>
        <taxon>Panicodae</taxon>
        <taxon>Paniceae</taxon>
        <taxon>Anthephorinae</taxon>
        <taxon>Digitaria</taxon>
    </lineage>
</organism>
<keyword evidence="2" id="KW-1185">Reference proteome</keyword>
<reference evidence="1" key="1">
    <citation type="submission" date="2020-07" db="EMBL/GenBank/DDBJ databases">
        <title>Genome sequence and genetic diversity analysis of an under-domesticated orphan crop, white fonio (Digitaria exilis).</title>
        <authorList>
            <person name="Bennetzen J.L."/>
            <person name="Chen S."/>
            <person name="Ma X."/>
            <person name="Wang X."/>
            <person name="Yssel A.E.J."/>
            <person name="Chaluvadi S.R."/>
            <person name="Johnson M."/>
            <person name="Gangashetty P."/>
            <person name="Hamidou F."/>
            <person name="Sanogo M.D."/>
            <person name="Zwaenepoel A."/>
            <person name="Wallace J."/>
            <person name="Van De Peer Y."/>
            <person name="Van Deynze A."/>
        </authorList>
    </citation>
    <scope>NUCLEOTIDE SEQUENCE</scope>
    <source>
        <tissue evidence="1">Leaves</tissue>
    </source>
</reference>
<sequence>MECTIARLFWEQKKVETGVKLPKLTWRSDMLFLGTKKEQVVIICGMWSLWILCNKRRHGEPRISIRQIVLWIRHNALDLWQILHPVKHPKPVVEQQRWTRLVEGLIKWRA</sequence>
<dbReference type="AlphaFoldDB" id="A0A835EKL3"/>
<evidence type="ECO:0000313" key="1">
    <source>
        <dbReference type="EMBL" id="KAF8701424.1"/>
    </source>
</evidence>
<accession>A0A835EKL3</accession>
<dbReference type="Proteomes" id="UP000636709">
    <property type="component" value="Unassembled WGS sequence"/>
</dbReference>
<dbReference type="EMBL" id="JACEFO010001807">
    <property type="protein sequence ID" value="KAF8701424.1"/>
    <property type="molecule type" value="Genomic_DNA"/>
</dbReference>
<name>A0A835EKL3_9POAL</name>
<protein>
    <submittedName>
        <fullName evidence="1">Uncharacterized protein</fullName>
    </submittedName>
</protein>
<gene>
    <name evidence="1" type="ORF">HU200_033588</name>
</gene>
<proteinExistence type="predicted"/>